<name>A0AAW0G529_9APHY</name>
<sequence length="69" mass="7723">MFILTLLLLALWLHPLFAQDYSVPAQWTNTTSSLSREDRSKLAQRLLDTVIGSFDRTNGQISSMSVPLG</sequence>
<accession>A0AAW0G529</accession>
<feature type="signal peptide" evidence="1">
    <location>
        <begin position="1"/>
        <end position="18"/>
    </location>
</feature>
<organism evidence="2 3">
    <name type="scientific">Cerrena zonata</name>
    <dbReference type="NCBI Taxonomy" id="2478898"/>
    <lineage>
        <taxon>Eukaryota</taxon>
        <taxon>Fungi</taxon>
        <taxon>Dikarya</taxon>
        <taxon>Basidiomycota</taxon>
        <taxon>Agaricomycotina</taxon>
        <taxon>Agaricomycetes</taxon>
        <taxon>Polyporales</taxon>
        <taxon>Cerrenaceae</taxon>
        <taxon>Cerrena</taxon>
    </lineage>
</organism>
<proteinExistence type="predicted"/>
<keyword evidence="3" id="KW-1185">Reference proteome</keyword>
<keyword evidence="1" id="KW-0732">Signal</keyword>
<evidence type="ECO:0000313" key="2">
    <source>
        <dbReference type="EMBL" id="KAK7688590.1"/>
    </source>
</evidence>
<dbReference type="Proteomes" id="UP001385951">
    <property type="component" value="Unassembled WGS sequence"/>
</dbReference>
<reference evidence="2 3" key="1">
    <citation type="submission" date="2022-09" db="EMBL/GenBank/DDBJ databases">
        <authorList>
            <person name="Palmer J.M."/>
        </authorList>
    </citation>
    <scope>NUCLEOTIDE SEQUENCE [LARGE SCALE GENOMIC DNA]</scope>
    <source>
        <strain evidence="2 3">DSM 7382</strain>
    </source>
</reference>
<dbReference type="EMBL" id="JASBNA010000010">
    <property type="protein sequence ID" value="KAK7688590.1"/>
    <property type="molecule type" value="Genomic_DNA"/>
</dbReference>
<comment type="caution">
    <text evidence="2">The sequence shown here is derived from an EMBL/GenBank/DDBJ whole genome shotgun (WGS) entry which is preliminary data.</text>
</comment>
<evidence type="ECO:0000313" key="3">
    <source>
        <dbReference type="Proteomes" id="UP001385951"/>
    </source>
</evidence>
<gene>
    <name evidence="2" type="ORF">QCA50_008128</name>
</gene>
<protein>
    <submittedName>
        <fullName evidence="2">Uncharacterized protein</fullName>
    </submittedName>
</protein>
<feature type="chain" id="PRO_5043676402" evidence="1">
    <location>
        <begin position="19"/>
        <end position="69"/>
    </location>
</feature>
<dbReference type="AlphaFoldDB" id="A0AAW0G529"/>
<evidence type="ECO:0000256" key="1">
    <source>
        <dbReference type="SAM" id="SignalP"/>
    </source>
</evidence>